<accession>A0AA36JKN5</accession>
<comment type="caution">
    <text evidence="1">The sequence shown here is derived from an EMBL/GenBank/DDBJ whole genome shotgun (WGS) entry which is preliminary data.</text>
</comment>
<evidence type="ECO:0000313" key="2">
    <source>
        <dbReference type="Proteomes" id="UP001178507"/>
    </source>
</evidence>
<reference evidence="1" key="1">
    <citation type="submission" date="2023-08" db="EMBL/GenBank/DDBJ databases">
        <authorList>
            <person name="Chen Y."/>
            <person name="Shah S."/>
            <person name="Dougan E. K."/>
            <person name="Thang M."/>
            <person name="Chan C."/>
        </authorList>
    </citation>
    <scope>NUCLEOTIDE SEQUENCE</scope>
</reference>
<dbReference type="AlphaFoldDB" id="A0AA36JKN5"/>
<proteinExistence type="predicted"/>
<sequence length="146" mass="16786">MDYRKLDQIDPSTRKLVGDVGSEKAQKAIGVITEAKQKMEALQTAYEKDVGVNFRPYLLPIPVMREALDVVYGLLDEESRRDAERVGRLLLSTRYLLNEAPTVKTEPSAARLEIELFRNAVEEQAKFRKEINELIRIMDKFLLFLS</sequence>
<dbReference type="Proteomes" id="UP001178507">
    <property type="component" value="Unassembled WGS sequence"/>
</dbReference>
<gene>
    <name evidence="1" type="ORF">EVOR1521_LOCUS28634</name>
</gene>
<organism evidence="1 2">
    <name type="scientific">Effrenium voratum</name>
    <dbReference type="NCBI Taxonomy" id="2562239"/>
    <lineage>
        <taxon>Eukaryota</taxon>
        <taxon>Sar</taxon>
        <taxon>Alveolata</taxon>
        <taxon>Dinophyceae</taxon>
        <taxon>Suessiales</taxon>
        <taxon>Symbiodiniaceae</taxon>
        <taxon>Effrenium</taxon>
    </lineage>
</organism>
<keyword evidence="2" id="KW-1185">Reference proteome</keyword>
<dbReference type="EMBL" id="CAUJNA010003645">
    <property type="protein sequence ID" value="CAJ1406753.1"/>
    <property type="molecule type" value="Genomic_DNA"/>
</dbReference>
<evidence type="ECO:0000313" key="1">
    <source>
        <dbReference type="EMBL" id="CAJ1406753.1"/>
    </source>
</evidence>
<protein>
    <submittedName>
        <fullName evidence="1">Uncharacterized protein</fullName>
    </submittedName>
</protein>
<name>A0AA36JKN5_9DINO</name>